<evidence type="ECO:0000256" key="2">
    <source>
        <dbReference type="ARBA" id="ARBA00011385"/>
    </source>
</evidence>
<dbReference type="SMART" id="SM00132">
    <property type="entry name" value="LIM"/>
    <property type="match status" value="1"/>
</dbReference>
<feature type="compositionally biased region" description="Basic and acidic residues" evidence="9">
    <location>
        <begin position="29"/>
        <end position="42"/>
    </location>
</feature>
<dbReference type="PROSITE" id="PS50023">
    <property type="entry name" value="LIM_DOMAIN_2"/>
    <property type="match status" value="1"/>
</dbReference>
<keyword evidence="5 8" id="KW-0440">LIM domain</keyword>
<evidence type="ECO:0000256" key="4">
    <source>
        <dbReference type="ARBA" id="ARBA00022833"/>
    </source>
</evidence>
<evidence type="ECO:0000256" key="1">
    <source>
        <dbReference type="ARBA" id="ARBA00004245"/>
    </source>
</evidence>
<evidence type="ECO:0000256" key="8">
    <source>
        <dbReference type="PROSITE-ProRule" id="PRU00125"/>
    </source>
</evidence>
<evidence type="ECO:0000256" key="6">
    <source>
        <dbReference type="ARBA" id="ARBA00023203"/>
    </source>
</evidence>
<keyword evidence="6" id="KW-0009">Actin-binding</keyword>
<accession>A0A3P6CNK6</accession>
<dbReference type="Gene3D" id="2.10.110.10">
    <property type="entry name" value="Cysteine Rich Protein"/>
    <property type="match status" value="1"/>
</dbReference>
<keyword evidence="4 8" id="KW-0862">Zinc</keyword>
<name>A0A3P6CNK6_BRAOL</name>
<keyword evidence="7" id="KW-0963">Cytoplasm</keyword>
<dbReference type="Pfam" id="PF00412">
    <property type="entry name" value="LIM"/>
    <property type="match status" value="1"/>
</dbReference>
<dbReference type="GO" id="GO:0046872">
    <property type="term" value="F:metal ion binding"/>
    <property type="evidence" value="ECO:0007669"/>
    <property type="project" value="UniProtKB-KW"/>
</dbReference>
<proteinExistence type="predicted"/>
<evidence type="ECO:0000313" key="11">
    <source>
        <dbReference type="EMBL" id="VDD20397.1"/>
    </source>
</evidence>
<dbReference type="GO" id="GO:0051015">
    <property type="term" value="F:actin filament binding"/>
    <property type="evidence" value="ECO:0007669"/>
    <property type="project" value="UniProtKB-ARBA"/>
</dbReference>
<dbReference type="AlphaFoldDB" id="A0A3P6CNK6"/>
<reference evidence="11" key="1">
    <citation type="submission" date="2018-11" db="EMBL/GenBank/DDBJ databases">
        <authorList>
            <consortium name="Genoscope - CEA"/>
            <person name="William W."/>
        </authorList>
    </citation>
    <scope>NUCLEOTIDE SEQUENCE</scope>
</reference>
<dbReference type="GO" id="GO:0005856">
    <property type="term" value="C:cytoskeleton"/>
    <property type="evidence" value="ECO:0007669"/>
    <property type="project" value="UniProtKB-SubCell"/>
</dbReference>
<dbReference type="PANTHER" id="PTHR24206">
    <property type="entry name" value="OS06G0237300 PROTEIN"/>
    <property type="match status" value="1"/>
</dbReference>
<keyword evidence="3 8" id="KW-0479">Metal-binding</keyword>
<feature type="region of interest" description="Disordered" evidence="9">
    <location>
        <begin position="23"/>
        <end position="42"/>
    </location>
</feature>
<comment type="subunit">
    <text evidence="2">Interacts with F-actin.</text>
</comment>
<dbReference type="GO" id="GO:0051017">
    <property type="term" value="P:actin filament bundle assembly"/>
    <property type="evidence" value="ECO:0007669"/>
    <property type="project" value="UniProtKB-ARBA"/>
</dbReference>
<gene>
    <name evidence="11" type="ORF">BOLC2T07205H</name>
</gene>
<evidence type="ECO:0000256" key="3">
    <source>
        <dbReference type="ARBA" id="ARBA00022723"/>
    </source>
</evidence>
<feature type="domain" description="LIM zinc-binding" evidence="10">
    <location>
        <begin position="107"/>
        <end position="157"/>
    </location>
</feature>
<comment type="subcellular location">
    <subcellularLocation>
        <location evidence="1">Cytoplasm</location>
        <location evidence="1">Cytoskeleton</location>
    </subcellularLocation>
</comment>
<dbReference type="SUPFAM" id="SSF57716">
    <property type="entry name" value="Glucocorticoid receptor-like (DNA-binding domain)"/>
    <property type="match status" value="1"/>
</dbReference>
<dbReference type="EMBL" id="LR031874">
    <property type="protein sequence ID" value="VDD20397.1"/>
    <property type="molecule type" value="Genomic_DNA"/>
</dbReference>
<evidence type="ECO:0000259" key="10">
    <source>
        <dbReference type="PROSITE" id="PS50023"/>
    </source>
</evidence>
<evidence type="ECO:0000256" key="9">
    <source>
        <dbReference type="SAM" id="MobiDB-lite"/>
    </source>
</evidence>
<evidence type="ECO:0000256" key="7">
    <source>
        <dbReference type="ARBA" id="ARBA00023212"/>
    </source>
</evidence>
<dbReference type="InterPro" id="IPR001781">
    <property type="entry name" value="Znf_LIM"/>
</dbReference>
<protein>
    <recommendedName>
        <fullName evidence="10">LIM zinc-binding domain-containing protein</fullName>
    </recommendedName>
</protein>
<evidence type="ECO:0000256" key="5">
    <source>
        <dbReference type="ARBA" id="ARBA00023038"/>
    </source>
</evidence>
<keyword evidence="7" id="KW-0206">Cytoskeleton</keyword>
<organism evidence="11">
    <name type="scientific">Brassica oleracea</name>
    <name type="common">Wild cabbage</name>
    <dbReference type="NCBI Taxonomy" id="3712"/>
    <lineage>
        <taxon>Eukaryota</taxon>
        <taxon>Viridiplantae</taxon>
        <taxon>Streptophyta</taxon>
        <taxon>Embryophyta</taxon>
        <taxon>Tracheophyta</taxon>
        <taxon>Spermatophyta</taxon>
        <taxon>Magnoliopsida</taxon>
        <taxon>eudicotyledons</taxon>
        <taxon>Gunneridae</taxon>
        <taxon>Pentapetalae</taxon>
        <taxon>rosids</taxon>
        <taxon>malvids</taxon>
        <taxon>Brassicales</taxon>
        <taxon>Brassicaceae</taxon>
        <taxon>Brassiceae</taxon>
        <taxon>Brassica</taxon>
    </lineage>
</organism>
<sequence>MSLNQETEEATLVDTRRSLLLPLESLRGGGKDNGEEEKQSTERRSFFFREYAKKKLRGIEEHRKKMRGEVRRRKINLTSTTDQVDGFVLVCSELESQKTMSFTGTQQKCRACEKTVYAMELLSADGVPFQKSCFKCSHCKSTFQGTQLRYVLKQRDR</sequence>